<dbReference type="SUPFAM" id="SSF55021">
    <property type="entry name" value="ACT-like"/>
    <property type="match status" value="1"/>
</dbReference>
<gene>
    <name evidence="2" type="ORF">GCM10007160_36090</name>
</gene>
<feature type="domain" description="Transcription factor NikR nickel binding C-terminal" evidence="1">
    <location>
        <begin position="2"/>
        <end position="43"/>
    </location>
</feature>
<keyword evidence="3" id="KW-1185">Reference proteome</keyword>
<dbReference type="InterPro" id="IPR045865">
    <property type="entry name" value="ACT-like_dom_sf"/>
</dbReference>
<dbReference type="InterPro" id="IPR027271">
    <property type="entry name" value="Acetolactate_synth/TF_NikR_C"/>
</dbReference>
<protein>
    <recommendedName>
        <fullName evidence="1">Transcription factor NikR nickel binding C-terminal domain-containing protein</fullName>
    </recommendedName>
</protein>
<name>A0ABQ2Z7V2_9GAMM</name>
<dbReference type="Gene3D" id="3.30.70.1150">
    <property type="entry name" value="ACT-like. Chain A, domain 2"/>
    <property type="match status" value="1"/>
</dbReference>
<dbReference type="Proteomes" id="UP000653056">
    <property type="component" value="Unassembled WGS sequence"/>
</dbReference>
<evidence type="ECO:0000313" key="3">
    <source>
        <dbReference type="Proteomes" id="UP000653056"/>
    </source>
</evidence>
<evidence type="ECO:0000313" key="2">
    <source>
        <dbReference type="EMBL" id="GGY05312.1"/>
    </source>
</evidence>
<sequence>MLHVHPDHDSCLEVAVLKGKASELQDFSAEVTTERCVRYDQLVQVQVQVQEEASE</sequence>
<accession>A0ABQ2Z7V2</accession>
<evidence type="ECO:0000259" key="1">
    <source>
        <dbReference type="Pfam" id="PF08753"/>
    </source>
</evidence>
<comment type="caution">
    <text evidence="2">The sequence shown here is derived from an EMBL/GenBank/DDBJ whole genome shotgun (WGS) entry which is preliminary data.</text>
</comment>
<dbReference type="EMBL" id="BMXS01000024">
    <property type="protein sequence ID" value="GGY05312.1"/>
    <property type="molecule type" value="Genomic_DNA"/>
</dbReference>
<proteinExistence type="predicted"/>
<dbReference type="RefSeq" id="WP_189471703.1">
    <property type="nucleotide sequence ID" value="NZ_BMXS01000024.1"/>
</dbReference>
<reference evidence="3" key="1">
    <citation type="journal article" date="2019" name="Int. J. Syst. Evol. Microbiol.">
        <title>The Global Catalogue of Microorganisms (GCM) 10K type strain sequencing project: providing services to taxonomists for standard genome sequencing and annotation.</title>
        <authorList>
            <consortium name="The Broad Institute Genomics Platform"/>
            <consortium name="The Broad Institute Genome Sequencing Center for Infectious Disease"/>
            <person name="Wu L."/>
            <person name="Ma J."/>
        </authorList>
    </citation>
    <scope>NUCLEOTIDE SEQUENCE [LARGE SCALE GENOMIC DNA]</scope>
    <source>
        <strain evidence="3">KCTC 22228</strain>
    </source>
</reference>
<organism evidence="2 3">
    <name type="scientific">Litchfieldella qijiaojingensis</name>
    <dbReference type="NCBI Taxonomy" id="980347"/>
    <lineage>
        <taxon>Bacteria</taxon>
        <taxon>Pseudomonadati</taxon>
        <taxon>Pseudomonadota</taxon>
        <taxon>Gammaproteobacteria</taxon>
        <taxon>Oceanospirillales</taxon>
        <taxon>Halomonadaceae</taxon>
        <taxon>Litchfieldella</taxon>
    </lineage>
</organism>
<dbReference type="Pfam" id="PF08753">
    <property type="entry name" value="NikR_C"/>
    <property type="match status" value="1"/>
</dbReference>
<dbReference type="InterPro" id="IPR014864">
    <property type="entry name" value="TF_NikR_Ni-bd_C"/>
</dbReference>